<dbReference type="AlphaFoldDB" id="A0A6A6BBN4"/>
<evidence type="ECO:0000256" key="1">
    <source>
        <dbReference type="SAM" id="MobiDB-lite"/>
    </source>
</evidence>
<accession>A0A6A6BBN4</accession>
<dbReference type="Proteomes" id="UP000799438">
    <property type="component" value="Unassembled WGS sequence"/>
</dbReference>
<sequence>MSYHKFLLLSLLGSVSAYTLTPYSDASCKKEIKNYSPAGKFDAGEGIKSITPAHWYDEANFPDQTVYWKVPELDSNCRVALMTQYAVENYGTLPGDRAPGKVILNVGEPGCYYSSLPHGGDIAWSYCCGSDECAILGGNSAALSKRSDGDEIVDSPEAEGVTPTDDDSVDAAKRSLEVRGDDDDWSNCEAVDVSKGWTTSGDMHMAANLQTCTEKNGCKFKASMSITTSTTVTSSSSQTINNTFNAGLKVSAGSNLFGLSATAKLSYEFSKSVTESQGMSVQNSTTFTASNELPQHEGTRAYMAFIPWYKCFDAKMKCGDTISDELEVCTPVVDGKQPQGEYTIVYTN</sequence>
<evidence type="ECO:0000256" key="2">
    <source>
        <dbReference type="SAM" id="SignalP"/>
    </source>
</evidence>
<evidence type="ECO:0000313" key="4">
    <source>
        <dbReference type="Proteomes" id="UP000799438"/>
    </source>
</evidence>
<reference evidence="3" key="1">
    <citation type="journal article" date="2020" name="Stud. Mycol.">
        <title>101 Dothideomycetes genomes: a test case for predicting lifestyles and emergence of pathogens.</title>
        <authorList>
            <person name="Haridas S."/>
            <person name="Albert R."/>
            <person name="Binder M."/>
            <person name="Bloem J."/>
            <person name="Labutti K."/>
            <person name="Salamov A."/>
            <person name="Andreopoulos B."/>
            <person name="Baker S."/>
            <person name="Barry K."/>
            <person name="Bills G."/>
            <person name="Bluhm B."/>
            <person name="Cannon C."/>
            <person name="Castanera R."/>
            <person name="Culley D."/>
            <person name="Daum C."/>
            <person name="Ezra D."/>
            <person name="Gonzalez J."/>
            <person name="Henrissat B."/>
            <person name="Kuo A."/>
            <person name="Liang C."/>
            <person name="Lipzen A."/>
            <person name="Lutzoni F."/>
            <person name="Magnuson J."/>
            <person name="Mondo S."/>
            <person name="Nolan M."/>
            <person name="Ohm R."/>
            <person name="Pangilinan J."/>
            <person name="Park H.-J."/>
            <person name="Ramirez L."/>
            <person name="Alfaro M."/>
            <person name="Sun H."/>
            <person name="Tritt A."/>
            <person name="Yoshinaga Y."/>
            <person name="Zwiers L.-H."/>
            <person name="Turgeon B."/>
            <person name="Goodwin S."/>
            <person name="Spatafora J."/>
            <person name="Crous P."/>
            <person name="Grigoriev I."/>
        </authorList>
    </citation>
    <scope>NUCLEOTIDE SEQUENCE</scope>
    <source>
        <strain evidence="3">CBS 121167</strain>
    </source>
</reference>
<protein>
    <submittedName>
        <fullName evidence="3">Uncharacterized protein</fullName>
    </submittedName>
</protein>
<dbReference type="RefSeq" id="XP_033397321.1">
    <property type="nucleotide sequence ID" value="XM_033546215.1"/>
</dbReference>
<dbReference type="EMBL" id="ML995486">
    <property type="protein sequence ID" value="KAF2141609.1"/>
    <property type="molecule type" value="Genomic_DNA"/>
</dbReference>
<proteinExistence type="predicted"/>
<dbReference type="GeneID" id="54303721"/>
<dbReference type="OrthoDB" id="4479320at2759"/>
<keyword evidence="4" id="KW-1185">Reference proteome</keyword>
<name>A0A6A6BBN4_9PEZI</name>
<keyword evidence="2" id="KW-0732">Signal</keyword>
<evidence type="ECO:0000313" key="3">
    <source>
        <dbReference type="EMBL" id="KAF2141609.1"/>
    </source>
</evidence>
<gene>
    <name evidence="3" type="ORF">K452DRAFT_358738</name>
</gene>
<feature type="chain" id="PRO_5025328379" evidence="2">
    <location>
        <begin position="18"/>
        <end position="348"/>
    </location>
</feature>
<organism evidence="3 4">
    <name type="scientific">Aplosporella prunicola CBS 121167</name>
    <dbReference type="NCBI Taxonomy" id="1176127"/>
    <lineage>
        <taxon>Eukaryota</taxon>
        <taxon>Fungi</taxon>
        <taxon>Dikarya</taxon>
        <taxon>Ascomycota</taxon>
        <taxon>Pezizomycotina</taxon>
        <taxon>Dothideomycetes</taxon>
        <taxon>Dothideomycetes incertae sedis</taxon>
        <taxon>Botryosphaeriales</taxon>
        <taxon>Aplosporellaceae</taxon>
        <taxon>Aplosporella</taxon>
    </lineage>
</organism>
<dbReference type="Gene3D" id="2.170.15.10">
    <property type="entry name" value="Proaerolysin, chain A, domain 3"/>
    <property type="match status" value="1"/>
</dbReference>
<feature type="region of interest" description="Disordered" evidence="1">
    <location>
        <begin position="145"/>
        <end position="169"/>
    </location>
</feature>
<feature type="signal peptide" evidence="2">
    <location>
        <begin position="1"/>
        <end position="17"/>
    </location>
</feature>